<dbReference type="EMBL" id="SJPU01000002">
    <property type="protein sequence ID" value="TWU15421.1"/>
    <property type="molecule type" value="Genomic_DNA"/>
</dbReference>
<evidence type="ECO:0000313" key="2">
    <source>
        <dbReference type="EMBL" id="TWU15421.1"/>
    </source>
</evidence>
<keyword evidence="1" id="KW-0472">Membrane</keyword>
<proteinExistence type="predicted"/>
<dbReference type="Proteomes" id="UP000319908">
    <property type="component" value="Unassembled WGS sequence"/>
</dbReference>
<keyword evidence="3" id="KW-1185">Reference proteome</keyword>
<gene>
    <name evidence="2" type="ORF">Poly21_26160</name>
</gene>
<organism evidence="2 3">
    <name type="scientific">Allorhodopirellula heiligendammensis</name>
    <dbReference type="NCBI Taxonomy" id="2714739"/>
    <lineage>
        <taxon>Bacteria</taxon>
        <taxon>Pseudomonadati</taxon>
        <taxon>Planctomycetota</taxon>
        <taxon>Planctomycetia</taxon>
        <taxon>Pirellulales</taxon>
        <taxon>Pirellulaceae</taxon>
        <taxon>Allorhodopirellula</taxon>
    </lineage>
</organism>
<reference evidence="2 3" key="1">
    <citation type="journal article" date="2020" name="Antonie Van Leeuwenhoek">
        <title>Rhodopirellula heiligendammensis sp. nov., Rhodopirellula pilleata sp. nov., and Rhodopirellula solitaria sp. nov. isolated from natural or artificial marine surfaces in Northern Germany and California, USA, and emended description of the genus Rhodopirellula.</title>
        <authorList>
            <person name="Kallscheuer N."/>
            <person name="Wiegand S."/>
            <person name="Jogler M."/>
            <person name="Boedeker C."/>
            <person name="Peeters S.H."/>
            <person name="Rast P."/>
            <person name="Heuer A."/>
            <person name="Jetten M.S.M."/>
            <person name="Rohde M."/>
            <person name="Jogler C."/>
        </authorList>
    </citation>
    <scope>NUCLEOTIDE SEQUENCE [LARGE SCALE GENOMIC DNA]</scope>
    <source>
        <strain evidence="2 3">Poly21</strain>
    </source>
</reference>
<accession>A0A5C6BVF9</accession>
<sequence length="68" mass="7293">MFATVSHLAGIVIEVNVIAVSVIEVNVISRRNLVNMVSRVRRLIPRVRGRTAAQNFLAAAAAPLDLAA</sequence>
<protein>
    <submittedName>
        <fullName evidence="2">Uncharacterized protein</fullName>
    </submittedName>
</protein>
<feature type="transmembrane region" description="Helical" evidence="1">
    <location>
        <begin position="6"/>
        <end position="29"/>
    </location>
</feature>
<keyword evidence="1" id="KW-1133">Transmembrane helix</keyword>
<name>A0A5C6BVF9_9BACT</name>
<evidence type="ECO:0000256" key="1">
    <source>
        <dbReference type="SAM" id="Phobius"/>
    </source>
</evidence>
<dbReference type="AlphaFoldDB" id="A0A5C6BVF9"/>
<evidence type="ECO:0000313" key="3">
    <source>
        <dbReference type="Proteomes" id="UP000319908"/>
    </source>
</evidence>
<keyword evidence="1" id="KW-0812">Transmembrane</keyword>
<comment type="caution">
    <text evidence="2">The sequence shown here is derived from an EMBL/GenBank/DDBJ whole genome shotgun (WGS) entry which is preliminary data.</text>
</comment>